<gene>
    <name evidence="1" type="ORF">ICL16_33450</name>
</gene>
<dbReference type="AlphaFoldDB" id="A0A8J6XSR3"/>
<sequence length="53" mass="6195">MEFDRDNFFIKENILAAAFGLEIVKFDELAPLRESQKSKVKSQKYSISRLFPV</sequence>
<name>A0A8J6XSR3_9CYAN</name>
<protein>
    <submittedName>
        <fullName evidence="1">Uncharacterized protein</fullName>
    </submittedName>
</protein>
<organism evidence="1 2">
    <name type="scientific">Iningainema tapete BLCC-T55</name>
    <dbReference type="NCBI Taxonomy" id="2748662"/>
    <lineage>
        <taxon>Bacteria</taxon>
        <taxon>Bacillati</taxon>
        <taxon>Cyanobacteriota</taxon>
        <taxon>Cyanophyceae</taxon>
        <taxon>Nostocales</taxon>
        <taxon>Scytonemataceae</taxon>
        <taxon>Iningainema tapete</taxon>
    </lineage>
</organism>
<comment type="caution">
    <text evidence="1">The sequence shown here is derived from an EMBL/GenBank/DDBJ whole genome shotgun (WGS) entry which is preliminary data.</text>
</comment>
<proteinExistence type="predicted"/>
<keyword evidence="2" id="KW-1185">Reference proteome</keyword>
<reference evidence="1" key="1">
    <citation type="submission" date="2020-09" db="EMBL/GenBank/DDBJ databases">
        <title>Iningainema tapete sp. nov. (Scytonemataceae, Cyanobacteria) from greenhouses in central Florida (USA) produces two types of nodularin with biosynthetic potential for microcystin-LR and anabaenopeptins.</title>
        <authorList>
            <person name="Berthold D.E."/>
            <person name="Lefler F.W."/>
            <person name="Huang I.-S."/>
            <person name="Abdulla H."/>
            <person name="Zimba P.V."/>
            <person name="Laughinghouse H.D. IV."/>
        </authorList>
    </citation>
    <scope>NUCLEOTIDE SEQUENCE</scope>
    <source>
        <strain evidence="1">BLCCT55</strain>
    </source>
</reference>
<accession>A0A8J6XSR3</accession>
<evidence type="ECO:0000313" key="1">
    <source>
        <dbReference type="EMBL" id="MBD2776826.1"/>
    </source>
</evidence>
<evidence type="ECO:0000313" key="2">
    <source>
        <dbReference type="Proteomes" id="UP000629098"/>
    </source>
</evidence>
<dbReference type="EMBL" id="JACXAE010000098">
    <property type="protein sequence ID" value="MBD2776826.1"/>
    <property type="molecule type" value="Genomic_DNA"/>
</dbReference>
<dbReference type="Proteomes" id="UP000629098">
    <property type="component" value="Unassembled WGS sequence"/>
</dbReference>
<dbReference type="RefSeq" id="WP_190835875.1">
    <property type="nucleotide sequence ID" value="NZ_CAWPPI010000098.1"/>
</dbReference>